<gene>
    <name evidence="2" type="ORF">V474_09415</name>
</gene>
<sequence>MKKSILILAALFAAPAAHAQAAVGKAPSCPVGTQYTTIRHSAVIPGKWATFEKAVADHQAWYAKHDSTTTTTIVRMLARRGSAAPLSDSDAVTITRYADKAPPPHDAGWEAFTAEYKASSTIKDEMRVCMPARAR</sequence>
<dbReference type="Proteomes" id="UP000052268">
    <property type="component" value="Unassembled WGS sequence"/>
</dbReference>
<keyword evidence="3" id="KW-1185">Reference proteome</keyword>
<accession>A0A0J7Y9P0</accession>
<dbReference type="PATRIC" id="fig|1114963.3.peg.784"/>
<feature type="signal peptide" evidence="1">
    <location>
        <begin position="1"/>
        <end position="21"/>
    </location>
</feature>
<dbReference type="EMBL" id="JACU01000002">
    <property type="protein sequence ID" value="KMS60028.1"/>
    <property type="molecule type" value="Genomic_DNA"/>
</dbReference>
<name>A0A0J7Y9P0_9SPHN</name>
<proteinExistence type="predicted"/>
<evidence type="ECO:0000256" key="1">
    <source>
        <dbReference type="SAM" id="SignalP"/>
    </source>
</evidence>
<comment type="caution">
    <text evidence="2">The sequence shown here is derived from an EMBL/GenBank/DDBJ whole genome shotgun (WGS) entry which is preliminary data.</text>
</comment>
<keyword evidence="1" id="KW-0732">Signal</keyword>
<reference evidence="2 3" key="1">
    <citation type="journal article" date="2015" name="G3 (Bethesda)">
        <title>Insights into Ongoing Evolution of the Hexachlorocyclohexane Catabolic Pathway from Comparative Genomics of Ten Sphingomonadaceae Strains.</title>
        <authorList>
            <person name="Pearce S.L."/>
            <person name="Oakeshott J.G."/>
            <person name="Pandey G."/>
        </authorList>
    </citation>
    <scope>NUCLEOTIDE SEQUENCE [LARGE SCALE GENOMIC DNA]</scope>
    <source>
        <strain evidence="2 3">LL02</strain>
    </source>
</reference>
<dbReference type="AlphaFoldDB" id="A0A0J7Y9P0"/>
<evidence type="ECO:0000313" key="3">
    <source>
        <dbReference type="Proteomes" id="UP000052268"/>
    </source>
</evidence>
<organism evidence="2 3">
    <name type="scientific">Novosphingobium barchaimii LL02</name>
    <dbReference type="NCBI Taxonomy" id="1114963"/>
    <lineage>
        <taxon>Bacteria</taxon>
        <taxon>Pseudomonadati</taxon>
        <taxon>Pseudomonadota</taxon>
        <taxon>Alphaproteobacteria</taxon>
        <taxon>Sphingomonadales</taxon>
        <taxon>Sphingomonadaceae</taxon>
        <taxon>Novosphingobium</taxon>
    </lineage>
</organism>
<protein>
    <submittedName>
        <fullName evidence="2">Uncharacterized protein</fullName>
    </submittedName>
</protein>
<dbReference type="RefSeq" id="WP_059150182.1">
    <property type="nucleotide sequence ID" value="NZ_KQ130452.1"/>
</dbReference>
<feature type="chain" id="PRO_5005292472" evidence="1">
    <location>
        <begin position="22"/>
        <end position="135"/>
    </location>
</feature>
<evidence type="ECO:0000313" key="2">
    <source>
        <dbReference type="EMBL" id="KMS60028.1"/>
    </source>
</evidence>
<dbReference type="OrthoDB" id="7585313at2"/>